<protein>
    <recommendedName>
        <fullName evidence="3">HEAT repeat domain-containing protein</fullName>
    </recommendedName>
</protein>
<dbReference type="InterPro" id="IPR016024">
    <property type="entry name" value="ARM-type_fold"/>
</dbReference>
<organism evidence="1 2">
    <name type="scientific">Gilliamella apicola</name>
    <dbReference type="NCBI Taxonomy" id="1196095"/>
    <lineage>
        <taxon>Bacteria</taxon>
        <taxon>Pseudomonadati</taxon>
        <taxon>Pseudomonadota</taxon>
        <taxon>Gammaproteobacteria</taxon>
        <taxon>Orbales</taxon>
        <taxon>Orbaceae</taxon>
        <taxon>Gilliamella</taxon>
    </lineage>
</organism>
<evidence type="ECO:0008006" key="3">
    <source>
        <dbReference type="Google" id="ProtNLM"/>
    </source>
</evidence>
<keyword evidence="2" id="KW-1185">Reference proteome</keyword>
<evidence type="ECO:0000313" key="1">
    <source>
        <dbReference type="EMBL" id="PXZ08678.1"/>
    </source>
</evidence>
<reference evidence="1 2" key="1">
    <citation type="submission" date="2018-05" db="EMBL/GenBank/DDBJ databases">
        <title>Reference genomes for bee gut microbiota database.</title>
        <authorList>
            <person name="Ellegaard K.M."/>
        </authorList>
    </citation>
    <scope>NUCLEOTIDE SEQUENCE [LARGE SCALE GENOMIC DNA]</scope>
    <source>
        <strain evidence="1 2">ESL0182</strain>
    </source>
</reference>
<dbReference type="OrthoDB" id="6873127at2"/>
<comment type="caution">
    <text evidence="1">The sequence shown here is derived from an EMBL/GenBank/DDBJ whole genome shotgun (WGS) entry which is preliminary data.</text>
</comment>
<name>A0A2V4EVV1_9GAMM</name>
<dbReference type="SUPFAM" id="SSF48371">
    <property type="entry name" value="ARM repeat"/>
    <property type="match status" value="1"/>
</dbReference>
<sequence length="138" mass="16156">MYNKFDTCISDFSHESEPGDYWYDCAILESTKILKQFDNNDWDLLLKQLNSKPVFWQKRLVECLDDLHNPYELEIILDLINTDDDDLFITCVDSLRFLNLSSLDNLKKDWLLSKIETLLGKASPPVKRILEGLIVKIN</sequence>
<dbReference type="RefSeq" id="WP_110432318.1">
    <property type="nucleotide sequence ID" value="NZ_QGLR01000002.1"/>
</dbReference>
<dbReference type="AlphaFoldDB" id="A0A2V4EVV1"/>
<accession>A0A2V4EVV1</accession>
<dbReference type="Proteomes" id="UP000247932">
    <property type="component" value="Unassembled WGS sequence"/>
</dbReference>
<evidence type="ECO:0000313" key="2">
    <source>
        <dbReference type="Proteomes" id="UP000247932"/>
    </source>
</evidence>
<proteinExistence type="predicted"/>
<dbReference type="EMBL" id="QGLR01000002">
    <property type="protein sequence ID" value="PXZ08678.1"/>
    <property type="molecule type" value="Genomic_DNA"/>
</dbReference>
<gene>
    <name evidence="1" type="ORF">DKK70_00740</name>
</gene>